<evidence type="ECO:0000259" key="16">
    <source>
        <dbReference type="Pfam" id="PF00266"/>
    </source>
</evidence>
<evidence type="ECO:0000256" key="9">
    <source>
        <dbReference type="ARBA" id="ARBA00022898"/>
    </source>
</evidence>
<sequence>MSAVRPVYLDNNATTRTDPAVVAAMLPFFSEHFGNASSTHAFGEHVGEALKKARKQLQTLLGAQFDHEIIYTSGGTESDNAAILSALETQEGRDEIVTTTVEHPAVLTLVAHLEKTRGIKVHLIGVDRQGRLDLDAFAAALSPKTALVSVMWANNETGTLFPVADLARQAHAAGALFHTDAVQAVGKVAIDLKSTEIDMLSLSGHKLHGPKGIGALYVRKGVKFRPLVRGGHQERGRRGGTENVPGIIGLGAAAELALAYMEEERTRVKALRDRLEQGILQQVSHTLLNGDGDNRLPNTANVAFEYLDGEAVLHNLNKAGVAASTGSACTSGSTEPSHVLRAMNLPASALHGALRLSLSRENTSDDVDRVLEVLPDIVARLRAMSPAWAAATGEASAVADHV</sequence>
<dbReference type="PROSITE" id="PS00595">
    <property type="entry name" value="AA_TRANSFER_CLASS_5"/>
    <property type="match status" value="1"/>
</dbReference>
<evidence type="ECO:0000256" key="11">
    <source>
        <dbReference type="ARBA" id="ARBA00023014"/>
    </source>
</evidence>
<dbReference type="PANTHER" id="PTHR11601">
    <property type="entry name" value="CYSTEINE DESULFURYLASE FAMILY MEMBER"/>
    <property type="match status" value="1"/>
</dbReference>
<dbReference type="NCBIfam" id="TIGR03402">
    <property type="entry name" value="FeS_nifS"/>
    <property type="match status" value="1"/>
</dbReference>
<dbReference type="InterPro" id="IPR020578">
    <property type="entry name" value="Aminotrans_V_PyrdxlP_BS"/>
</dbReference>
<keyword evidence="8 15" id="KW-0479">Metal-binding</keyword>
<gene>
    <name evidence="17" type="ORF">GGQ86_005292</name>
</gene>
<name>A0ABU1KQE9_XANFL</name>
<accession>A0ABU1KQE9</accession>
<evidence type="ECO:0000256" key="2">
    <source>
        <dbReference type="ARBA" id="ARBA00003120"/>
    </source>
</evidence>
<proteinExistence type="inferred from homology"/>
<dbReference type="Gene3D" id="3.90.1150.10">
    <property type="entry name" value="Aspartate Aminotransferase, domain 1"/>
    <property type="match status" value="1"/>
</dbReference>
<evidence type="ECO:0000256" key="12">
    <source>
        <dbReference type="ARBA" id="ARBA00031911"/>
    </source>
</evidence>
<keyword evidence="10 15" id="KW-0408">Iron</keyword>
<comment type="catalytic activity">
    <reaction evidence="13 15">
        <text>(sulfur carrier)-H + L-cysteine = (sulfur carrier)-SH + L-alanine</text>
        <dbReference type="Rhea" id="RHEA:43892"/>
        <dbReference type="Rhea" id="RHEA-COMP:14737"/>
        <dbReference type="Rhea" id="RHEA-COMP:14739"/>
        <dbReference type="ChEBI" id="CHEBI:29917"/>
        <dbReference type="ChEBI" id="CHEBI:35235"/>
        <dbReference type="ChEBI" id="CHEBI:57972"/>
        <dbReference type="ChEBI" id="CHEBI:64428"/>
        <dbReference type="EC" id="2.8.1.7"/>
    </reaction>
</comment>
<evidence type="ECO:0000256" key="6">
    <source>
        <dbReference type="ARBA" id="ARBA00013558"/>
    </source>
</evidence>
<feature type="domain" description="Aminotransferase class V" evidence="16">
    <location>
        <begin position="7"/>
        <end position="370"/>
    </location>
</feature>
<dbReference type="EC" id="2.8.1.7" evidence="5 15"/>
<reference evidence="17 18" key="1">
    <citation type="submission" date="2023-07" db="EMBL/GenBank/DDBJ databases">
        <title>Genomic Encyclopedia of Type Strains, Phase IV (KMG-IV): sequencing the most valuable type-strain genomes for metagenomic binning, comparative biology and taxonomic classification.</title>
        <authorList>
            <person name="Goeker M."/>
        </authorList>
    </citation>
    <scope>NUCLEOTIDE SEQUENCE [LARGE SCALE GENOMIC DNA]</scope>
    <source>
        <strain evidence="17 18">DSM 338</strain>
    </source>
</reference>
<dbReference type="InterPro" id="IPR015424">
    <property type="entry name" value="PyrdxlP-dep_Trfase"/>
</dbReference>
<evidence type="ECO:0000256" key="10">
    <source>
        <dbReference type="ARBA" id="ARBA00023004"/>
    </source>
</evidence>
<keyword evidence="18" id="KW-1185">Reference proteome</keyword>
<dbReference type="GO" id="GO:0031071">
    <property type="term" value="F:cysteine desulfurase activity"/>
    <property type="evidence" value="ECO:0007669"/>
    <property type="project" value="UniProtKB-EC"/>
</dbReference>
<dbReference type="EMBL" id="JAVDPY010000017">
    <property type="protein sequence ID" value="MDR6336788.1"/>
    <property type="molecule type" value="Genomic_DNA"/>
</dbReference>
<organism evidence="17 18">
    <name type="scientific">Xanthobacter flavus</name>
    <dbReference type="NCBI Taxonomy" id="281"/>
    <lineage>
        <taxon>Bacteria</taxon>
        <taxon>Pseudomonadati</taxon>
        <taxon>Pseudomonadota</taxon>
        <taxon>Alphaproteobacteria</taxon>
        <taxon>Hyphomicrobiales</taxon>
        <taxon>Xanthobacteraceae</taxon>
        <taxon>Xanthobacter</taxon>
    </lineage>
</organism>
<evidence type="ECO:0000256" key="1">
    <source>
        <dbReference type="ARBA" id="ARBA00001933"/>
    </source>
</evidence>
<evidence type="ECO:0000256" key="15">
    <source>
        <dbReference type="RuleBase" id="RU364075"/>
    </source>
</evidence>
<dbReference type="Proteomes" id="UP001245370">
    <property type="component" value="Unassembled WGS sequence"/>
</dbReference>
<comment type="subunit">
    <text evidence="4">Homodimer.</text>
</comment>
<dbReference type="Gene3D" id="3.40.640.10">
    <property type="entry name" value="Type I PLP-dependent aspartate aminotransferase-like (Major domain)"/>
    <property type="match status" value="1"/>
</dbReference>
<keyword evidence="11 15" id="KW-0411">Iron-sulfur</keyword>
<comment type="similarity">
    <text evidence="3 15">Belongs to the class-V pyridoxal-phosphate-dependent aminotransferase family. NifS/IscS subfamily.</text>
</comment>
<dbReference type="Gene3D" id="1.10.260.50">
    <property type="match status" value="1"/>
</dbReference>
<keyword evidence="9 15" id="KW-0663">Pyridoxal phosphate</keyword>
<dbReference type="InterPro" id="IPR000192">
    <property type="entry name" value="Aminotrans_V_dom"/>
</dbReference>
<comment type="cofactor">
    <cofactor evidence="1 14">
        <name>pyridoxal 5'-phosphate</name>
        <dbReference type="ChEBI" id="CHEBI:597326"/>
    </cofactor>
</comment>
<evidence type="ECO:0000256" key="7">
    <source>
        <dbReference type="ARBA" id="ARBA00022679"/>
    </source>
</evidence>
<protein>
    <recommendedName>
        <fullName evidence="6 15">Cysteine desulfurase</fullName>
        <ecNumber evidence="5 15">2.8.1.7</ecNumber>
    </recommendedName>
    <alternativeName>
        <fullName evidence="12 15">Nitrogenase metalloclusters biosynthesis protein NifS</fullName>
    </alternativeName>
</protein>
<comment type="caution">
    <text evidence="17">The sequence shown here is derived from an EMBL/GenBank/DDBJ whole genome shotgun (WGS) entry which is preliminary data.</text>
</comment>
<dbReference type="InterPro" id="IPR015422">
    <property type="entry name" value="PyrdxlP-dep_Trfase_small"/>
</dbReference>
<evidence type="ECO:0000256" key="4">
    <source>
        <dbReference type="ARBA" id="ARBA00011738"/>
    </source>
</evidence>
<evidence type="ECO:0000256" key="5">
    <source>
        <dbReference type="ARBA" id="ARBA00012239"/>
    </source>
</evidence>
<evidence type="ECO:0000256" key="14">
    <source>
        <dbReference type="RuleBase" id="RU004504"/>
    </source>
</evidence>
<dbReference type="InterPro" id="IPR016454">
    <property type="entry name" value="Cysteine_dSase"/>
</dbReference>
<dbReference type="PANTHER" id="PTHR11601:SF34">
    <property type="entry name" value="CYSTEINE DESULFURASE"/>
    <property type="match status" value="1"/>
</dbReference>
<dbReference type="PIRSF" id="PIRSF005572">
    <property type="entry name" value="NifS"/>
    <property type="match status" value="1"/>
</dbReference>
<dbReference type="InterPro" id="IPR017772">
    <property type="entry name" value="Cys_deSase_NifS_bac/arc"/>
</dbReference>
<evidence type="ECO:0000256" key="13">
    <source>
        <dbReference type="ARBA" id="ARBA00050776"/>
    </source>
</evidence>
<evidence type="ECO:0000313" key="17">
    <source>
        <dbReference type="EMBL" id="MDR6336788.1"/>
    </source>
</evidence>
<dbReference type="Pfam" id="PF00266">
    <property type="entry name" value="Aminotran_5"/>
    <property type="match status" value="1"/>
</dbReference>
<evidence type="ECO:0000313" key="18">
    <source>
        <dbReference type="Proteomes" id="UP001245370"/>
    </source>
</evidence>
<evidence type="ECO:0000256" key="3">
    <source>
        <dbReference type="ARBA" id="ARBA00006490"/>
    </source>
</evidence>
<dbReference type="SUPFAM" id="SSF53383">
    <property type="entry name" value="PLP-dependent transferases"/>
    <property type="match status" value="1"/>
</dbReference>
<dbReference type="InterPro" id="IPR015421">
    <property type="entry name" value="PyrdxlP-dep_Trfase_major"/>
</dbReference>
<keyword evidence="7 15" id="KW-0808">Transferase</keyword>
<comment type="function">
    <text evidence="2">Catalyzes the removal of elemental sulfur atoms from cysteine to produce alanine. Seems to participate in the biosynthesis of the nitrogenase metalloclusters by providing the inorganic sulfur required for the Fe-S core formation.</text>
</comment>
<evidence type="ECO:0000256" key="8">
    <source>
        <dbReference type="ARBA" id="ARBA00022723"/>
    </source>
</evidence>